<dbReference type="InterPro" id="IPR004175">
    <property type="entry name" value="RNA_CPDase"/>
</dbReference>
<dbReference type="GO" id="GO:0004113">
    <property type="term" value="F:2',3'-cyclic-nucleotide 3'-phosphodiesterase activity"/>
    <property type="evidence" value="ECO:0007669"/>
    <property type="project" value="InterPro"/>
</dbReference>
<accession>E4TWC2</accession>
<dbReference type="SUPFAM" id="SSF55144">
    <property type="entry name" value="LigT-like"/>
    <property type="match status" value="1"/>
</dbReference>
<sequence>MNRLFLAVPVRLYDYEKIRSDFSPLLEGRWRDEKHLHITIAFLGERFNADELIEKLSHFQFTFTVSELTRFDYFANSRVFVTTTYNPTLQHLYDQLASLLGLEHVVLNPHVTLMRVKNIVEPSAFFNCLEGSSQTPIGILEPKIALYQSHLYPTGAQYEILKKWSPFN</sequence>
<dbReference type="KEGG" id="sku:Sulku_1077"/>
<evidence type="ECO:0000259" key="2">
    <source>
        <dbReference type="Pfam" id="PF02834"/>
    </source>
</evidence>
<dbReference type="Gene3D" id="3.90.1140.10">
    <property type="entry name" value="Cyclic phosphodiesterase"/>
    <property type="match status" value="1"/>
</dbReference>
<name>E4TWC2_SULKY</name>
<dbReference type="InterPro" id="IPR014051">
    <property type="entry name" value="Phosphoesterase_HXTX"/>
</dbReference>
<proteinExistence type="predicted"/>
<dbReference type="Proteomes" id="UP000008721">
    <property type="component" value="Chromosome"/>
</dbReference>
<keyword evidence="4" id="KW-1185">Reference proteome</keyword>
<feature type="domain" description="Phosphoesterase HXTX" evidence="2">
    <location>
        <begin position="18"/>
        <end position="79"/>
    </location>
</feature>
<dbReference type="HOGENOM" id="CLU_081251_3_4_7"/>
<dbReference type="AlphaFoldDB" id="E4TWC2"/>
<dbReference type="Pfam" id="PF02834">
    <property type="entry name" value="LigT_PEase"/>
    <property type="match status" value="1"/>
</dbReference>
<dbReference type="eggNOG" id="COG1514">
    <property type="taxonomic scope" value="Bacteria"/>
</dbReference>
<dbReference type="PANTHER" id="PTHR35561:SF1">
    <property type="entry name" value="RNA 2',3'-CYCLIC PHOSPHODIESTERASE"/>
    <property type="match status" value="1"/>
</dbReference>
<protein>
    <submittedName>
        <fullName evidence="3">Phosphoesterase HXTX</fullName>
    </submittedName>
</protein>
<dbReference type="InterPro" id="IPR009097">
    <property type="entry name" value="Cyclic_Pdiesterase"/>
</dbReference>
<evidence type="ECO:0000256" key="1">
    <source>
        <dbReference type="ARBA" id="ARBA00022801"/>
    </source>
</evidence>
<evidence type="ECO:0000313" key="4">
    <source>
        <dbReference type="Proteomes" id="UP000008721"/>
    </source>
</evidence>
<reference evidence="3 4" key="1">
    <citation type="journal article" date="2012" name="Stand. Genomic Sci.">
        <title>Complete genome sequence of the sulfur compounds oxidizing chemolithoautotroph Sulfuricurvum kujiense type strain (YK-1(T)).</title>
        <authorList>
            <person name="Han C."/>
            <person name="Kotsyurbenko O."/>
            <person name="Chertkov O."/>
            <person name="Held B."/>
            <person name="Lapidus A."/>
            <person name="Nolan M."/>
            <person name="Lucas S."/>
            <person name="Hammon N."/>
            <person name="Deshpande S."/>
            <person name="Cheng J.F."/>
            <person name="Tapia R."/>
            <person name="Goodwin L.A."/>
            <person name="Pitluck S."/>
            <person name="Liolios K."/>
            <person name="Pagani I."/>
            <person name="Ivanova N."/>
            <person name="Mavromatis K."/>
            <person name="Mikhailova N."/>
            <person name="Pati A."/>
            <person name="Chen A."/>
            <person name="Palaniappan K."/>
            <person name="Land M."/>
            <person name="Hauser L."/>
            <person name="Chang Y.J."/>
            <person name="Jeffries C.D."/>
            <person name="Brambilla E.M."/>
            <person name="Rohde M."/>
            <person name="Spring S."/>
            <person name="Sikorski J."/>
            <person name="Goker M."/>
            <person name="Woyke T."/>
            <person name="Bristow J."/>
            <person name="Eisen J.A."/>
            <person name="Markowitz V."/>
            <person name="Hugenholtz P."/>
            <person name="Kyrpides N.C."/>
            <person name="Klenk H.P."/>
            <person name="Detter J.C."/>
        </authorList>
    </citation>
    <scope>NUCLEOTIDE SEQUENCE [LARGE SCALE GENOMIC DNA]</scope>
    <source>
        <strain evidence="4">ATCC BAA-921 / DSM 16994 / JCM 11577 / YK-1</strain>
    </source>
</reference>
<organism evidence="3 4">
    <name type="scientific">Sulfuricurvum kujiense (strain ATCC BAA-921 / DSM 16994 / JCM 11577 / YK-1)</name>
    <dbReference type="NCBI Taxonomy" id="709032"/>
    <lineage>
        <taxon>Bacteria</taxon>
        <taxon>Pseudomonadati</taxon>
        <taxon>Campylobacterota</taxon>
        <taxon>Epsilonproteobacteria</taxon>
        <taxon>Campylobacterales</taxon>
        <taxon>Sulfurimonadaceae</taxon>
        <taxon>Sulfuricurvum</taxon>
    </lineage>
</organism>
<dbReference type="STRING" id="709032.Sulku_1077"/>
<gene>
    <name evidence="3" type="ordered locus">Sulku_1077</name>
</gene>
<evidence type="ECO:0000313" key="3">
    <source>
        <dbReference type="EMBL" id="ADR33740.1"/>
    </source>
</evidence>
<dbReference type="PANTHER" id="PTHR35561">
    <property type="entry name" value="RNA 2',3'-CYCLIC PHOSPHODIESTERASE"/>
    <property type="match status" value="1"/>
</dbReference>
<dbReference type="RefSeq" id="WP_013459937.1">
    <property type="nucleotide sequence ID" value="NC_014762.1"/>
</dbReference>
<dbReference type="GO" id="GO:0008664">
    <property type="term" value="F:RNA 2',3'-cyclic 3'-phosphodiesterase activity"/>
    <property type="evidence" value="ECO:0007669"/>
    <property type="project" value="InterPro"/>
</dbReference>
<dbReference type="EMBL" id="CP002355">
    <property type="protein sequence ID" value="ADR33740.1"/>
    <property type="molecule type" value="Genomic_DNA"/>
</dbReference>
<keyword evidence="1" id="KW-0378">Hydrolase</keyword>
<dbReference type="OrthoDB" id="5334729at2"/>